<organism evidence="2 3">
    <name type="scientific">Saguinus oedipus</name>
    <name type="common">Cotton-top tamarin</name>
    <name type="synonym">Oedipomidas oedipus</name>
    <dbReference type="NCBI Taxonomy" id="9490"/>
    <lineage>
        <taxon>Eukaryota</taxon>
        <taxon>Metazoa</taxon>
        <taxon>Chordata</taxon>
        <taxon>Craniata</taxon>
        <taxon>Vertebrata</taxon>
        <taxon>Euteleostomi</taxon>
        <taxon>Mammalia</taxon>
        <taxon>Eutheria</taxon>
        <taxon>Euarchontoglires</taxon>
        <taxon>Primates</taxon>
        <taxon>Haplorrhini</taxon>
        <taxon>Platyrrhini</taxon>
        <taxon>Cebidae</taxon>
        <taxon>Callitrichinae</taxon>
        <taxon>Saguinus</taxon>
    </lineage>
</organism>
<feature type="region of interest" description="Disordered" evidence="1">
    <location>
        <begin position="1"/>
        <end position="25"/>
    </location>
</feature>
<proteinExistence type="predicted"/>
<name>A0ABQ9URE7_SAGOE</name>
<keyword evidence="3" id="KW-1185">Reference proteome</keyword>
<feature type="region of interest" description="Disordered" evidence="1">
    <location>
        <begin position="89"/>
        <end position="144"/>
    </location>
</feature>
<sequence>MDSTPGARAGSFPWLKLNRPKPTGPDLTHCANHRAGGETRLKAIIRFGNVLRRSVLVLGLAPAERIYNVSLPGPRRFWPSAAAVHSARLRARGPTPAAAPDPCPGSSAQVGSPRRSGVPGSRDCAETRSPALSSAKRRGEPARCGDPDRRLLCLRVLARGASATPALELDPALLSLPHRSPQPDAGLPVQRCPRAFSYTSVQTWPAGCRCVWAGREGLSLLTLARRASATAGKKLC</sequence>
<protein>
    <submittedName>
        <fullName evidence="2">Uncharacterized protein</fullName>
    </submittedName>
</protein>
<gene>
    <name evidence="2" type="ORF">P7K49_024278</name>
</gene>
<comment type="caution">
    <text evidence="2">The sequence shown here is derived from an EMBL/GenBank/DDBJ whole genome shotgun (WGS) entry which is preliminary data.</text>
</comment>
<dbReference type="Proteomes" id="UP001266305">
    <property type="component" value="Unassembled WGS sequence"/>
</dbReference>
<dbReference type="EMBL" id="JASSZA010000011">
    <property type="protein sequence ID" value="KAK2098827.1"/>
    <property type="molecule type" value="Genomic_DNA"/>
</dbReference>
<evidence type="ECO:0000256" key="1">
    <source>
        <dbReference type="SAM" id="MobiDB-lite"/>
    </source>
</evidence>
<evidence type="ECO:0000313" key="2">
    <source>
        <dbReference type="EMBL" id="KAK2098827.1"/>
    </source>
</evidence>
<evidence type="ECO:0000313" key="3">
    <source>
        <dbReference type="Proteomes" id="UP001266305"/>
    </source>
</evidence>
<accession>A0ABQ9URE7</accession>
<reference evidence="2 3" key="1">
    <citation type="submission" date="2023-05" db="EMBL/GenBank/DDBJ databases">
        <title>B98-5 Cell Line De Novo Hybrid Assembly: An Optical Mapping Approach.</title>
        <authorList>
            <person name="Kananen K."/>
            <person name="Auerbach J.A."/>
            <person name="Kautto E."/>
            <person name="Blachly J.S."/>
        </authorList>
    </citation>
    <scope>NUCLEOTIDE SEQUENCE [LARGE SCALE GENOMIC DNA]</scope>
    <source>
        <strain evidence="2">B95-8</strain>
        <tissue evidence="2">Cell line</tissue>
    </source>
</reference>